<proteinExistence type="predicted"/>
<dbReference type="KEGG" id="rpe:RPE_3491"/>
<protein>
    <recommendedName>
        <fullName evidence="1">Right handed beta helix domain-containing protein</fullName>
    </recommendedName>
</protein>
<dbReference type="SMART" id="SM00710">
    <property type="entry name" value="PbH1"/>
    <property type="match status" value="6"/>
</dbReference>
<dbReference type="InterPro" id="IPR011050">
    <property type="entry name" value="Pectin_lyase_fold/virulence"/>
</dbReference>
<reference evidence="2" key="1">
    <citation type="submission" date="2006-09" db="EMBL/GenBank/DDBJ databases">
        <title>Complete sequence of Rhodopseudomonas palustris BisA53.</title>
        <authorList>
            <consortium name="US DOE Joint Genome Institute"/>
            <person name="Copeland A."/>
            <person name="Lucas S."/>
            <person name="Lapidus A."/>
            <person name="Barry K."/>
            <person name="Detter J.C."/>
            <person name="Glavina del Rio T."/>
            <person name="Hammon N."/>
            <person name="Israni S."/>
            <person name="Dalin E."/>
            <person name="Tice H."/>
            <person name="Pitluck S."/>
            <person name="Chain P."/>
            <person name="Malfatti S."/>
            <person name="Shin M."/>
            <person name="Vergez L."/>
            <person name="Schmutz J."/>
            <person name="Larimer F."/>
            <person name="Land M."/>
            <person name="Hauser L."/>
            <person name="Pelletier D.A."/>
            <person name="Kyrpides N."/>
            <person name="Kim E."/>
            <person name="Harwood C.S."/>
            <person name="Oda Y."/>
            <person name="Richardson P."/>
        </authorList>
    </citation>
    <scope>NUCLEOTIDE SEQUENCE [LARGE SCALE GENOMIC DNA]</scope>
    <source>
        <strain evidence="2">BisA53</strain>
    </source>
</reference>
<accession>Q07KW3</accession>
<dbReference type="HOGENOM" id="CLU_028103_0_0_5"/>
<dbReference type="Gene3D" id="2.160.20.10">
    <property type="entry name" value="Single-stranded right-handed beta-helix, Pectin lyase-like"/>
    <property type="match status" value="1"/>
</dbReference>
<evidence type="ECO:0000313" key="2">
    <source>
        <dbReference type="EMBL" id="ABJ07421.1"/>
    </source>
</evidence>
<dbReference type="STRING" id="316055.RPE_3491"/>
<gene>
    <name evidence="2" type="ordered locus">RPE_3491</name>
</gene>
<sequence>MNSTPSACPPKAIGVRPGESIQDAVSGASVGASFCIRAGTHRMQYVEPKARQRFYGEDGAVMNGARLLKDFTRENELWVASGQTQRSTVRGQCASTQPACSLPEALFIDDKPLMQVTNKAALRAGSFYFDYAERRIYFVDDPTNKKVEATAASFAFRSFQPDVFIKNLIVEKYSSPAQEGAIQGEFATGWVVENCEIRFNSGAGVAVGSGGKLLHSKLHHNGQLGATAGGVNILMEGNEIAHNNIYGFNPYWEAGGVKITESDGVVLRNNHSHHNVGAGLWCDINVYNAVYEGNLVEYNQDAGIFHEISYAAIIRDNTVRFNGLADKGWVWGADIQIAASQNVKVYRNVVEVRNNGAGIVLIDQGRTANRMGKLYKTTNNIIHDNRITFDGRGSMGGVSDTSPLSRNYNIIERGNNCFDRNTYRTRDGFDVSFFWGHSEYDLKGFQKIGHEVHGIETKC</sequence>
<dbReference type="EMBL" id="CP000463">
    <property type="protein sequence ID" value="ABJ07421.1"/>
    <property type="molecule type" value="Genomic_DNA"/>
</dbReference>
<dbReference type="InterPro" id="IPR012334">
    <property type="entry name" value="Pectin_lyas_fold"/>
</dbReference>
<dbReference type="AlphaFoldDB" id="Q07KW3"/>
<dbReference type="InterPro" id="IPR039448">
    <property type="entry name" value="Beta_helix"/>
</dbReference>
<evidence type="ECO:0000259" key="1">
    <source>
        <dbReference type="Pfam" id="PF13229"/>
    </source>
</evidence>
<dbReference type="SUPFAM" id="SSF51126">
    <property type="entry name" value="Pectin lyase-like"/>
    <property type="match status" value="1"/>
</dbReference>
<dbReference type="Pfam" id="PF13229">
    <property type="entry name" value="Beta_helix"/>
    <property type="match status" value="1"/>
</dbReference>
<feature type="domain" description="Right handed beta helix" evidence="1">
    <location>
        <begin position="186"/>
        <end position="349"/>
    </location>
</feature>
<dbReference type="eggNOG" id="COG3420">
    <property type="taxonomic scope" value="Bacteria"/>
</dbReference>
<name>Q07KW3_RHOP5</name>
<dbReference type="InterPro" id="IPR006626">
    <property type="entry name" value="PbH1"/>
</dbReference>
<organism evidence="2">
    <name type="scientific">Rhodopseudomonas palustris (strain BisA53)</name>
    <dbReference type="NCBI Taxonomy" id="316055"/>
    <lineage>
        <taxon>Bacteria</taxon>
        <taxon>Pseudomonadati</taxon>
        <taxon>Pseudomonadota</taxon>
        <taxon>Alphaproteobacteria</taxon>
        <taxon>Hyphomicrobiales</taxon>
        <taxon>Nitrobacteraceae</taxon>
        <taxon>Rhodopseudomonas</taxon>
    </lineage>
</organism>